<proteinExistence type="inferred from homology"/>
<dbReference type="InterPro" id="IPR018188">
    <property type="entry name" value="RNase_T2_His_AS_1"/>
</dbReference>
<name>A0ABR2W0Q6_9FUNG</name>
<dbReference type="PANTHER" id="PTHR11240">
    <property type="entry name" value="RIBONUCLEASE T2"/>
    <property type="match status" value="1"/>
</dbReference>
<accession>A0ABR2W0Q6</accession>
<dbReference type="Proteomes" id="UP001479436">
    <property type="component" value="Unassembled WGS sequence"/>
</dbReference>
<evidence type="ECO:0000256" key="1">
    <source>
        <dbReference type="ARBA" id="ARBA00007469"/>
    </source>
</evidence>
<dbReference type="Gene3D" id="3.90.730.10">
    <property type="entry name" value="Ribonuclease T2-like"/>
    <property type="match status" value="1"/>
</dbReference>
<dbReference type="PANTHER" id="PTHR11240:SF22">
    <property type="entry name" value="RIBONUCLEASE T2"/>
    <property type="match status" value="1"/>
</dbReference>
<keyword evidence="3" id="KW-1015">Disulfide bond</keyword>
<feature type="signal peptide" evidence="5">
    <location>
        <begin position="1"/>
        <end position="22"/>
    </location>
</feature>
<sequence>MPNNLNIFTFPLFYLSLSVVTAFHQTPFTVDTLKDATCPDVLSCQTNNVDTCCSPKYGLLVLAQQWIVGYGPEDSFTVHGLWPDTCDGGHGPGNGCDNSRHYSNISAIVQTDASLYEDMNLYWPSYKGHNPSFWSHEWNKHGTCVTTMNPRCYSNYTTYSEVRDFFRTALDLRKKYDIYKALANQGITPGKTYDRNKFADAIETELGAEVFLRCRGKSMLQEIFMWFHVRGSTNYVPSKRLTGNRGCFKTIYYPKKYV</sequence>
<dbReference type="PROSITE" id="PS00531">
    <property type="entry name" value="RNASE_T2_2"/>
    <property type="match status" value="1"/>
</dbReference>
<gene>
    <name evidence="6" type="ORF">K7432_007643</name>
</gene>
<dbReference type="EMBL" id="JASJQH010007261">
    <property type="protein sequence ID" value="KAK9711717.1"/>
    <property type="molecule type" value="Genomic_DNA"/>
</dbReference>
<keyword evidence="5" id="KW-0732">Signal</keyword>
<dbReference type="InterPro" id="IPR036430">
    <property type="entry name" value="RNase_T2-like_sf"/>
</dbReference>
<dbReference type="CDD" id="cd01061">
    <property type="entry name" value="RNase_T2_euk"/>
    <property type="match status" value="1"/>
</dbReference>
<dbReference type="InterPro" id="IPR001568">
    <property type="entry name" value="RNase_T2-like"/>
</dbReference>
<comment type="similarity">
    <text evidence="1 4">Belongs to the RNase T2 family.</text>
</comment>
<dbReference type="InterPro" id="IPR033697">
    <property type="entry name" value="Ribonuclease_T2_eukaryotic"/>
</dbReference>
<evidence type="ECO:0000256" key="4">
    <source>
        <dbReference type="RuleBase" id="RU004328"/>
    </source>
</evidence>
<protein>
    <recommendedName>
        <fullName evidence="2">ribonuclease T2</fullName>
        <ecNumber evidence="2">4.6.1.19</ecNumber>
    </recommendedName>
</protein>
<evidence type="ECO:0000256" key="3">
    <source>
        <dbReference type="ARBA" id="ARBA00023157"/>
    </source>
</evidence>
<evidence type="ECO:0000313" key="6">
    <source>
        <dbReference type="EMBL" id="KAK9711717.1"/>
    </source>
</evidence>
<comment type="caution">
    <text evidence="6">The sequence shown here is derived from an EMBL/GenBank/DDBJ whole genome shotgun (WGS) entry which is preliminary data.</text>
</comment>
<reference evidence="6 7" key="1">
    <citation type="submission" date="2023-04" db="EMBL/GenBank/DDBJ databases">
        <title>Genome of Basidiobolus ranarum AG-B5.</title>
        <authorList>
            <person name="Stajich J.E."/>
            <person name="Carter-House D."/>
            <person name="Gryganskyi A."/>
        </authorList>
    </citation>
    <scope>NUCLEOTIDE SEQUENCE [LARGE SCALE GENOMIC DNA]</scope>
    <source>
        <strain evidence="6 7">AG-B5</strain>
    </source>
</reference>
<evidence type="ECO:0000256" key="5">
    <source>
        <dbReference type="SAM" id="SignalP"/>
    </source>
</evidence>
<evidence type="ECO:0000256" key="2">
    <source>
        <dbReference type="ARBA" id="ARBA00012571"/>
    </source>
</evidence>
<feature type="chain" id="PRO_5045438576" description="ribonuclease T2" evidence="5">
    <location>
        <begin position="23"/>
        <end position="258"/>
    </location>
</feature>
<dbReference type="Pfam" id="PF00445">
    <property type="entry name" value="Ribonuclease_T2"/>
    <property type="match status" value="1"/>
</dbReference>
<keyword evidence="7" id="KW-1185">Reference proteome</keyword>
<dbReference type="SUPFAM" id="SSF55895">
    <property type="entry name" value="Ribonuclease Rh-like"/>
    <property type="match status" value="1"/>
</dbReference>
<dbReference type="InterPro" id="IPR033130">
    <property type="entry name" value="RNase_T2_His_AS_2"/>
</dbReference>
<evidence type="ECO:0000313" key="7">
    <source>
        <dbReference type="Proteomes" id="UP001479436"/>
    </source>
</evidence>
<dbReference type="PROSITE" id="PS00530">
    <property type="entry name" value="RNASE_T2_1"/>
    <property type="match status" value="1"/>
</dbReference>
<organism evidence="6 7">
    <name type="scientific">Basidiobolus ranarum</name>
    <dbReference type="NCBI Taxonomy" id="34480"/>
    <lineage>
        <taxon>Eukaryota</taxon>
        <taxon>Fungi</taxon>
        <taxon>Fungi incertae sedis</taxon>
        <taxon>Zoopagomycota</taxon>
        <taxon>Entomophthoromycotina</taxon>
        <taxon>Basidiobolomycetes</taxon>
        <taxon>Basidiobolales</taxon>
        <taxon>Basidiobolaceae</taxon>
        <taxon>Basidiobolus</taxon>
    </lineage>
</organism>
<dbReference type="EC" id="4.6.1.19" evidence="2"/>